<feature type="region of interest" description="Disordered" evidence="1">
    <location>
        <begin position="25"/>
        <end position="44"/>
    </location>
</feature>
<reference evidence="3" key="4">
    <citation type="submission" date="2024-02" db="EMBL/GenBank/DDBJ databases">
        <title>Comparative genomics of Cryptococcus and Kwoniella reveals pathogenesis evolution and contrasting modes of karyotype evolution via chromosome fusion or intercentromeric recombination.</title>
        <authorList>
            <person name="Coelho M.A."/>
            <person name="David-Palma M."/>
            <person name="Shea T."/>
            <person name="Bowers K."/>
            <person name="McGinley-Smith S."/>
            <person name="Mohammad A.W."/>
            <person name="Gnirke A."/>
            <person name="Yurkov A.M."/>
            <person name="Nowrousian M."/>
            <person name="Sun S."/>
            <person name="Cuomo C.A."/>
            <person name="Heitman J."/>
        </authorList>
    </citation>
    <scope>NUCLEOTIDE SEQUENCE</scope>
    <source>
        <strain evidence="3">CBS 10737</strain>
    </source>
</reference>
<organism evidence="2">
    <name type="scientific">Kwoniella pini CBS 10737</name>
    <dbReference type="NCBI Taxonomy" id="1296096"/>
    <lineage>
        <taxon>Eukaryota</taxon>
        <taxon>Fungi</taxon>
        <taxon>Dikarya</taxon>
        <taxon>Basidiomycota</taxon>
        <taxon>Agaricomycotina</taxon>
        <taxon>Tremellomycetes</taxon>
        <taxon>Tremellales</taxon>
        <taxon>Cryptococcaceae</taxon>
        <taxon>Kwoniella</taxon>
    </lineage>
</organism>
<keyword evidence="4" id="KW-1185">Reference proteome</keyword>
<dbReference type="AlphaFoldDB" id="A0A1B9HXC3"/>
<reference evidence="2" key="1">
    <citation type="submission" date="2013-07" db="EMBL/GenBank/DDBJ databases">
        <title>The Genome Sequence of Cryptococcus pinus CBS10737.</title>
        <authorList>
            <consortium name="The Broad Institute Genome Sequencing Platform"/>
            <person name="Cuomo C."/>
            <person name="Litvintseva A."/>
            <person name="Chen Y."/>
            <person name="Heitman J."/>
            <person name="Sun S."/>
            <person name="Springer D."/>
            <person name="Dromer F."/>
            <person name="Young S.K."/>
            <person name="Zeng Q."/>
            <person name="Gargeya S."/>
            <person name="Fitzgerald M."/>
            <person name="Abouelleil A."/>
            <person name="Alvarado L."/>
            <person name="Berlin A.M."/>
            <person name="Chapman S.B."/>
            <person name="Dewar J."/>
            <person name="Goldberg J."/>
            <person name="Griggs A."/>
            <person name="Gujja S."/>
            <person name="Hansen M."/>
            <person name="Howarth C."/>
            <person name="Imamovic A."/>
            <person name="Larimer J."/>
            <person name="McCowan C."/>
            <person name="Murphy C."/>
            <person name="Pearson M."/>
            <person name="Priest M."/>
            <person name="Roberts A."/>
            <person name="Saif S."/>
            <person name="Shea T."/>
            <person name="Sykes S."/>
            <person name="Wortman J."/>
            <person name="Nusbaum C."/>
            <person name="Birren B."/>
        </authorList>
    </citation>
    <scope>NUCLEOTIDE SEQUENCE [LARGE SCALE GENOMIC DNA]</scope>
    <source>
        <strain evidence="2">CBS 10737</strain>
    </source>
</reference>
<reference evidence="2" key="3">
    <citation type="submission" date="2016-07" db="EMBL/GenBank/DDBJ databases">
        <title>Evolution of pathogenesis and genome organization in the Tremellales.</title>
        <authorList>
            <person name="Cuomo C."/>
            <person name="Litvintseva A."/>
            <person name="Heitman J."/>
            <person name="Chen Y."/>
            <person name="Sun S."/>
            <person name="Springer D."/>
            <person name="Dromer F."/>
            <person name="Young S."/>
            <person name="Zeng Q."/>
            <person name="Chapman S."/>
            <person name="Gujja S."/>
            <person name="Saif S."/>
            <person name="Birren B."/>
        </authorList>
    </citation>
    <scope>NUCLEOTIDE SEQUENCE</scope>
    <source>
        <strain evidence="2">CBS 10737</strain>
    </source>
</reference>
<proteinExistence type="predicted"/>
<sequence length="120" mass="13093">MSDKNSDASTVWSNKYLKYFRAKATEQGSTKNSFASETEDGPEPEIVTELRRNKAPSATIEEVLNLTKIAKGILPEGSDVSQAVTTVIDKLADTRESTGGTLSVAEGEFKAMLEDMYPKK</sequence>
<evidence type="ECO:0000313" key="3">
    <source>
        <dbReference type="EMBL" id="WWC73481.1"/>
    </source>
</evidence>
<protein>
    <submittedName>
        <fullName evidence="2">Uncharacterized protein</fullName>
    </submittedName>
</protein>
<dbReference type="GeneID" id="30174149"/>
<feature type="compositionally biased region" description="Polar residues" evidence="1">
    <location>
        <begin position="26"/>
        <end position="36"/>
    </location>
</feature>
<gene>
    <name evidence="2" type="ORF">I206_05780</name>
    <name evidence="3" type="ORF">I206_107451</name>
</gene>
<dbReference type="KEGG" id="kpin:30174149"/>
<dbReference type="Proteomes" id="UP000094020">
    <property type="component" value="Chromosome 11"/>
</dbReference>
<evidence type="ECO:0000313" key="4">
    <source>
        <dbReference type="Proteomes" id="UP000094020"/>
    </source>
</evidence>
<dbReference type="RefSeq" id="XP_019009135.1">
    <property type="nucleotide sequence ID" value="XM_019157495.1"/>
</dbReference>
<dbReference type="EMBL" id="CP144529">
    <property type="protein sequence ID" value="WWC73481.1"/>
    <property type="molecule type" value="Genomic_DNA"/>
</dbReference>
<name>A0A1B9HXC3_9TREE</name>
<evidence type="ECO:0000256" key="1">
    <source>
        <dbReference type="SAM" id="MobiDB-lite"/>
    </source>
</evidence>
<dbReference type="EMBL" id="KI894014">
    <property type="protein sequence ID" value="OCF47916.1"/>
    <property type="molecule type" value="Genomic_DNA"/>
</dbReference>
<reference evidence="3" key="2">
    <citation type="submission" date="2013-07" db="EMBL/GenBank/DDBJ databases">
        <authorList>
            <consortium name="The Broad Institute Genome Sequencing Platform"/>
            <person name="Cuomo C."/>
            <person name="Litvintseva A."/>
            <person name="Chen Y."/>
            <person name="Heitman J."/>
            <person name="Sun S."/>
            <person name="Springer D."/>
            <person name="Dromer F."/>
            <person name="Young S.K."/>
            <person name="Zeng Q."/>
            <person name="Gargeya S."/>
            <person name="Fitzgerald M."/>
            <person name="Abouelleil A."/>
            <person name="Alvarado L."/>
            <person name="Berlin A.M."/>
            <person name="Chapman S.B."/>
            <person name="Dewar J."/>
            <person name="Goldberg J."/>
            <person name="Griggs A."/>
            <person name="Gujja S."/>
            <person name="Hansen M."/>
            <person name="Howarth C."/>
            <person name="Imamovic A."/>
            <person name="Larimer J."/>
            <person name="McCowan C."/>
            <person name="Murphy C."/>
            <person name="Pearson M."/>
            <person name="Priest M."/>
            <person name="Roberts A."/>
            <person name="Saif S."/>
            <person name="Shea T."/>
            <person name="Sykes S."/>
            <person name="Wortman J."/>
            <person name="Nusbaum C."/>
            <person name="Birren B."/>
        </authorList>
    </citation>
    <scope>NUCLEOTIDE SEQUENCE</scope>
    <source>
        <strain evidence="3">CBS 10737</strain>
    </source>
</reference>
<accession>A0A1B9HXC3</accession>
<evidence type="ECO:0000313" key="2">
    <source>
        <dbReference type="EMBL" id="OCF47916.1"/>
    </source>
</evidence>